<dbReference type="Proteomes" id="UP000234323">
    <property type="component" value="Unassembled WGS sequence"/>
</dbReference>
<evidence type="ECO:0000313" key="2">
    <source>
        <dbReference type="Proteomes" id="UP000234323"/>
    </source>
</evidence>
<evidence type="ECO:0000313" key="1">
    <source>
        <dbReference type="EMBL" id="PKY62835.1"/>
    </source>
</evidence>
<comment type="caution">
    <text evidence="1">The sequence shown here is derived from an EMBL/GenBank/DDBJ whole genome shotgun (WGS) entry which is preliminary data.</text>
</comment>
<organism evidence="1 2">
    <name type="scientific">Rhizophagus irregularis</name>
    <dbReference type="NCBI Taxonomy" id="588596"/>
    <lineage>
        <taxon>Eukaryota</taxon>
        <taxon>Fungi</taxon>
        <taxon>Fungi incertae sedis</taxon>
        <taxon>Mucoromycota</taxon>
        <taxon>Glomeromycotina</taxon>
        <taxon>Glomeromycetes</taxon>
        <taxon>Glomerales</taxon>
        <taxon>Glomeraceae</taxon>
        <taxon>Rhizophagus</taxon>
    </lineage>
</organism>
<protein>
    <submittedName>
        <fullName evidence="1">Uncharacterized protein</fullName>
    </submittedName>
</protein>
<keyword evidence="2" id="KW-1185">Reference proteome</keyword>
<reference evidence="1 2" key="1">
    <citation type="submission" date="2015-10" db="EMBL/GenBank/DDBJ databases">
        <title>Genome analyses suggest a sexual origin of heterokaryosis in a supposedly ancient asexual fungus.</title>
        <authorList>
            <person name="Ropars J."/>
            <person name="Sedzielewska K."/>
            <person name="Noel J."/>
            <person name="Charron P."/>
            <person name="Farinelli L."/>
            <person name="Marton T."/>
            <person name="Kruger M."/>
            <person name="Pelin A."/>
            <person name="Brachmann A."/>
            <person name="Corradi N."/>
        </authorList>
    </citation>
    <scope>NUCLEOTIDE SEQUENCE [LARGE SCALE GENOMIC DNA]</scope>
    <source>
        <strain evidence="1 2">A4</strain>
    </source>
</reference>
<proteinExistence type="predicted"/>
<name>A0A2I1HVC7_9GLOM</name>
<dbReference type="AlphaFoldDB" id="A0A2I1HVC7"/>
<accession>A0A2I1HVC7</accession>
<sequence length="80" mass="9507">MDEYSFKLQRNWILKPAPNFETQIPSKDFENFFQKNIIINVNVFCQKSGFSSIPQDLWRARSLQVFDSWYSLSMPQPLSL</sequence>
<gene>
    <name evidence="1" type="ORF">RhiirA4_490085</name>
</gene>
<dbReference type="EMBL" id="LLXI01008160">
    <property type="protein sequence ID" value="PKY62835.1"/>
    <property type="molecule type" value="Genomic_DNA"/>
</dbReference>